<proteinExistence type="predicted"/>
<dbReference type="AlphaFoldDB" id="A0A484ND16"/>
<keyword evidence="2" id="KW-1185">Reference proteome</keyword>
<gene>
    <name evidence="1" type="ORF">CCAM_LOCUS40726</name>
</gene>
<accession>A0A484ND16</accession>
<dbReference type="PANTHER" id="PTHR33116">
    <property type="entry name" value="REVERSE TRANSCRIPTASE ZINC-BINDING DOMAIN-CONTAINING PROTEIN-RELATED-RELATED"/>
    <property type="match status" value="1"/>
</dbReference>
<reference evidence="1 2" key="1">
    <citation type="submission" date="2018-04" db="EMBL/GenBank/DDBJ databases">
        <authorList>
            <person name="Vogel A."/>
        </authorList>
    </citation>
    <scope>NUCLEOTIDE SEQUENCE [LARGE SCALE GENOMIC DNA]</scope>
</reference>
<dbReference type="Proteomes" id="UP000595140">
    <property type="component" value="Unassembled WGS sequence"/>
</dbReference>
<dbReference type="OrthoDB" id="1305699at2759"/>
<name>A0A484ND16_9ASTE</name>
<dbReference type="EMBL" id="OOIL02006630">
    <property type="protein sequence ID" value="VFQ98950.1"/>
    <property type="molecule type" value="Genomic_DNA"/>
</dbReference>
<evidence type="ECO:0000313" key="2">
    <source>
        <dbReference type="Proteomes" id="UP000595140"/>
    </source>
</evidence>
<sequence>MDLNNSPLCSKLKRLKSPLKTLNKNAFGHISRRALEAKEEYRLIMKEVMADPNNQALLDDAEAKRKRANFLLDAELEFYQQKAKCDFLMNSDRCTSYFHSLVKKNRKKLVIPYLSKDDGTKTTSSDEVVGCFLEFYQNLFGTTPYVGPIDEEILAAGATVPESAHSRLLATVTLEEVKDVVFDIGEISPLCRCLWTVWSISQVYQVWSLILPNLISLLLGSRDTSHDILSLVSFPRGHLPVRYLGLPLASQRISEADYAPLFKTVDGFLSKWKTMKISYAGKLELIRAVIQGVQSFWLQAFLVQKYVLERITSHCRDFLWGSKFAKVAWSDICKPKTEGGLGLKDAGKWNDALLCKLLWDLAAKKDSLWVRWVHSVYIKDTDFWQWQPKRRHSVFFKRLA</sequence>
<evidence type="ECO:0000313" key="1">
    <source>
        <dbReference type="EMBL" id="VFQ98950.1"/>
    </source>
</evidence>
<dbReference type="PANTHER" id="PTHR33116:SF80">
    <property type="entry name" value="REVERSE TRANSCRIPTASE ZINC-BINDING DOMAIN-CONTAINING PROTEIN"/>
    <property type="match status" value="1"/>
</dbReference>
<organism evidence="1 2">
    <name type="scientific">Cuscuta campestris</name>
    <dbReference type="NCBI Taxonomy" id="132261"/>
    <lineage>
        <taxon>Eukaryota</taxon>
        <taxon>Viridiplantae</taxon>
        <taxon>Streptophyta</taxon>
        <taxon>Embryophyta</taxon>
        <taxon>Tracheophyta</taxon>
        <taxon>Spermatophyta</taxon>
        <taxon>Magnoliopsida</taxon>
        <taxon>eudicotyledons</taxon>
        <taxon>Gunneridae</taxon>
        <taxon>Pentapetalae</taxon>
        <taxon>asterids</taxon>
        <taxon>lamiids</taxon>
        <taxon>Solanales</taxon>
        <taxon>Convolvulaceae</taxon>
        <taxon>Cuscuteae</taxon>
        <taxon>Cuscuta</taxon>
        <taxon>Cuscuta subgen. Grammica</taxon>
        <taxon>Cuscuta sect. Cleistogrammica</taxon>
    </lineage>
</organism>
<evidence type="ECO:0008006" key="3">
    <source>
        <dbReference type="Google" id="ProtNLM"/>
    </source>
</evidence>
<protein>
    <recommendedName>
        <fullName evidence="3">Reverse transcriptase zinc-binding domain-containing protein</fullName>
    </recommendedName>
</protein>